<dbReference type="STRING" id="1042163.BRLA_c016670"/>
<organism evidence="1 2">
    <name type="scientific">Brevibacillus laterosporus LMG 15441</name>
    <dbReference type="NCBI Taxonomy" id="1042163"/>
    <lineage>
        <taxon>Bacteria</taxon>
        <taxon>Bacillati</taxon>
        <taxon>Bacillota</taxon>
        <taxon>Bacilli</taxon>
        <taxon>Bacillales</taxon>
        <taxon>Paenibacillaceae</taxon>
        <taxon>Brevibacillus</taxon>
    </lineage>
</organism>
<dbReference type="Proteomes" id="UP000005850">
    <property type="component" value="Chromosome"/>
</dbReference>
<dbReference type="eggNOG" id="ENOG5032YE8">
    <property type="taxonomic scope" value="Bacteria"/>
</dbReference>
<name>A0A075R3C4_BRELA</name>
<dbReference type="InterPro" id="IPR054688">
    <property type="entry name" value="CD1247_N"/>
</dbReference>
<evidence type="ECO:0000313" key="1">
    <source>
        <dbReference type="EMBL" id="AIG25991.1"/>
    </source>
</evidence>
<accession>A0A075R3C4</accession>
<sequence>MEHVEQHLAYLQGLLEGLDPELAGLEEKALYRLVQLCDDLVAEMRTIHVRVEECEQYVEAVDEDLTDLEYLLYDDDEFYETVYEDYQEAMNYRERFSDLDDSDEAYYYEALHDTDRKGTVSHVHELECPQCREVLMVKEEVDPEGYHSYEITNRSHRDVYNPS</sequence>
<dbReference type="RefSeq" id="WP_003337903.1">
    <property type="nucleotide sequence ID" value="NZ_CP007806.1"/>
</dbReference>
<gene>
    <name evidence="1" type="ORF">BRLA_c016670</name>
</gene>
<dbReference type="EMBL" id="CP007806">
    <property type="protein sequence ID" value="AIG25991.1"/>
    <property type="molecule type" value="Genomic_DNA"/>
</dbReference>
<evidence type="ECO:0000313" key="2">
    <source>
        <dbReference type="Proteomes" id="UP000005850"/>
    </source>
</evidence>
<proteinExistence type="predicted"/>
<dbReference type="NCBIfam" id="NF045650">
    <property type="entry name" value="CD1247_Nterm"/>
    <property type="match status" value="1"/>
</dbReference>
<protein>
    <submittedName>
        <fullName evidence="1">Uncharacterized protein</fullName>
    </submittedName>
</protein>
<dbReference type="KEGG" id="blr:BRLA_c016670"/>
<dbReference type="AlphaFoldDB" id="A0A075R3C4"/>
<reference evidence="1 2" key="1">
    <citation type="journal article" date="2011" name="J. Bacteriol.">
        <title>Genome sequence of Brevibacillus laterosporus LMG 15441, a pathogen of invertebrates.</title>
        <authorList>
            <person name="Djukic M."/>
            <person name="Poehlein A."/>
            <person name="Thurmer A."/>
            <person name="Daniel R."/>
        </authorList>
    </citation>
    <scope>NUCLEOTIDE SEQUENCE [LARGE SCALE GENOMIC DNA]</scope>
    <source>
        <strain evidence="1 2">LMG 15441</strain>
    </source>
</reference>
<keyword evidence="2" id="KW-1185">Reference proteome</keyword>
<dbReference type="HOGENOM" id="CLU_1623996_0_0_9"/>